<dbReference type="FunFam" id="3.40.50.300:FF:000536">
    <property type="entry name" value="GTPase IMAP family member 8"/>
    <property type="match status" value="1"/>
</dbReference>
<evidence type="ECO:0000256" key="12">
    <source>
        <dbReference type="ARBA" id="ARBA00023134"/>
    </source>
</evidence>
<comment type="subcellular location">
    <subcellularLocation>
        <location evidence="3">Cytoplasm</location>
        <location evidence="3">Cytosol</location>
    </subcellularLocation>
    <subcellularLocation>
        <location evidence="2">Endoplasmic reticulum</location>
    </subcellularLocation>
    <subcellularLocation>
        <location evidence="4">Golgi apparatus</location>
    </subcellularLocation>
    <subcellularLocation>
        <location evidence="1">Mitochondrion</location>
    </subcellularLocation>
</comment>
<name>A0A8B9JEU4_ASTMX</name>
<dbReference type="GO" id="GO:0005794">
    <property type="term" value="C:Golgi apparatus"/>
    <property type="evidence" value="ECO:0007669"/>
    <property type="project" value="UniProtKB-SubCell"/>
</dbReference>
<evidence type="ECO:0000256" key="1">
    <source>
        <dbReference type="ARBA" id="ARBA00004173"/>
    </source>
</evidence>
<keyword evidence="8" id="KW-0547">Nucleotide-binding</keyword>
<evidence type="ECO:0000259" key="16">
    <source>
        <dbReference type="PROSITE" id="PS51720"/>
    </source>
</evidence>
<evidence type="ECO:0000256" key="15">
    <source>
        <dbReference type="ARBA" id="ARBA00077278"/>
    </source>
</evidence>
<evidence type="ECO:0000256" key="4">
    <source>
        <dbReference type="ARBA" id="ARBA00004555"/>
    </source>
</evidence>
<dbReference type="Ensembl" id="ENSAMXT00005022673.1">
    <property type="protein sequence ID" value="ENSAMXP00005020512.1"/>
    <property type="gene ID" value="ENSAMXG00005010625.1"/>
</dbReference>
<dbReference type="GO" id="GO:0005525">
    <property type="term" value="F:GTP binding"/>
    <property type="evidence" value="ECO:0007669"/>
    <property type="project" value="UniProtKB-KW"/>
</dbReference>
<dbReference type="AlphaFoldDB" id="A0A8B9JEU4"/>
<evidence type="ECO:0000256" key="7">
    <source>
        <dbReference type="ARBA" id="ARBA00022737"/>
    </source>
</evidence>
<feature type="domain" description="AIG1-type G" evidence="16">
    <location>
        <begin position="320"/>
        <end position="400"/>
    </location>
</feature>
<dbReference type="GO" id="GO:0005783">
    <property type="term" value="C:endoplasmic reticulum"/>
    <property type="evidence" value="ECO:0007669"/>
    <property type="project" value="UniProtKB-SubCell"/>
</dbReference>
<keyword evidence="7" id="KW-0677">Repeat</keyword>
<evidence type="ECO:0000256" key="6">
    <source>
        <dbReference type="ARBA" id="ARBA00022490"/>
    </source>
</evidence>
<dbReference type="InterPro" id="IPR006703">
    <property type="entry name" value="G_AIG1"/>
</dbReference>
<evidence type="ECO:0000256" key="13">
    <source>
        <dbReference type="ARBA" id="ARBA00056809"/>
    </source>
</evidence>
<evidence type="ECO:0000256" key="11">
    <source>
        <dbReference type="ARBA" id="ARBA00023128"/>
    </source>
</evidence>
<dbReference type="PANTHER" id="PTHR10903">
    <property type="entry name" value="GTPASE, IMAP FAMILY MEMBER-RELATED"/>
    <property type="match status" value="1"/>
</dbReference>
<dbReference type="Pfam" id="PF04548">
    <property type="entry name" value="AIG1"/>
    <property type="match status" value="2"/>
</dbReference>
<evidence type="ECO:0000256" key="9">
    <source>
        <dbReference type="ARBA" id="ARBA00022824"/>
    </source>
</evidence>
<dbReference type="InterPro" id="IPR027417">
    <property type="entry name" value="P-loop_NTPase"/>
</dbReference>
<dbReference type="SUPFAM" id="SSF52540">
    <property type="entry name" value="P-loop containing nucleoside triphosphate hydrolases"/>
    <property type="match status" value="2"/>
</dbReference>
<evidence type="ECO:0000256" key="5">
    <source>
        <dbReference type="ARBA" id="ARBA00008535"/>
    </source>
</evidence>
<accession>A0A8B9JEU4</accession>
<evidence type="ECO:0000256" key="2">
    <source>
        <dbReference type="ARBA" id="ARBA00004240"/>
    </source>
</evidence>
<dbReference type="Gene3D" id="3.40.50.300">
    <property type="entry name" value="P-loop containing nucleotide triphosphate hydrolases"/>
    <property type="match status" value="2"/>
</dbReference>
<dbReference type="GO" id="GO:0005739">
    <property type="term" value="C:mitochondrion"/>
    <property type="evidence" value="ECO:0007669"/>
    <property type="project" value="UniProtKB-SubCell"/>
</dbReference>
<organism evidence="17 18">
    <name type="scientific">Astyanax mexicanus</name>
    <name type="common">Blind cave fish</name>
    <name type="synonym">Astyanax fasciatus mexicanus</name>
    <dbReference type="NCBI Taxonomy" id="7994"/>
    <lineage>
        <taxon>Eukaryota</taxon>
        <taxon>Metazoa</taxon>
        <taxon>Chordata</taxon>
        <taxon>Craniata</taxon>
        <taxon>Vertebrata</taxon>
        <taxon>Euteleostomi</taxon>
        <taxon>Actinopterygii</taxon>
        <taxon>Neopterygii</taxon>
        <taxon>Teleostei</taxon>
        <taxon>Ostariophysi</taxon>
        <taxon>Characiformes</taxon>
        <taxon>Characoidei</taxon>
        <taxon>Acestrorhamphidae</taxon>
        <taxon>Acestrorhamphinae</taxon>
        <taxon>Astyanax</taxon>
    </lineage>
</organism>
<evidence type="ECO:0000256" key="10">
    <source>
        <dbReference type="ARBA" id="ARBA00023034"/>
    </source>
</evidence>
<dbReference type="PANTHER" id="PTHR10903:SF62">
    <property type="entry name" value="GTPASE IMAP FAMILY MEMBER 4-LIKE-RELATED"/>
    <property type="match status" value="1"/>
</dbReference>
<keyword evidence="12" id="KW-0342">GTP-binding</keyword>
<keyword evidence="6" id="KW-0963">Cytoplasm</keyword>
<dbReference type="PROSITE" id="PS51720">
    <property type="entry name" value="G_AIG1"/>
    <property type="match status" value="2"/>
</dbReference>
<evidence type="ECO:0000313" key="17">
    <source>
        <dbReference type="Ensembl" id="ENSAMXP00005020512.1"/>
    </source>
</evidence>
<dbReference type="Proteomes" id="UP000694621">
    <property type="component" value="Unplaced"/>
</dbReference>
<proteinExistence type="inferred from homology"/>
<evidence type="ECO:0000256" key="14">
    <source>
        <dbReference type="ARBA" id="ARBA00073539"/>
    </source>
</evidence>
<feature type="domain" description="AIG1-type G" evidence="16">
    <location>
        <begin position="24"/>
        <end position="246"/>
    </location>
</feature>
<dbReference type="GO" id="GO:0005829">
    <property type="term" value="C:cytosol"/>
    <property type="evidence" value="ECO:0007669"/>
    <property type="project" value="UniProtKB-SubCell"/>
</dbReference>
<comment type="similarity">
    <text evidence="5">Belongs to the TRAFAC class TrmE-Era-EngA-EngB-Septin-like GTPase superfamily. AIG1/Toc34/Toc159-like paraseptin GTPase family. IAN subfamily.</text>
</comment>
<evidence type="ECO:0000256" key="3">
    <source>
        <dbReference type="ARBA" id="ARBA00004514"/>
    </source>
</evidence>
<reference evidence="17" key="1">
    <citation type="submission" date="2025-08" db="UniProtKB">
        <authorList>
            <consortium name="Ensembl"/>
        </authorList>
    </citation>
    <scope>IDENTIFICATION</scope>
</reference>
<keyword evidence="11" id="KW-0496">Mitochondrion</keyword>
<evidence type="ECO:0000313" key="18">
    <source>
        <dbReference type="Proteomes" id="UP000694621"/>
    </source>
</evidence>
<keyword evidence="10" id="KW-0333">Golgi apparatus</keyword>
<dbReference type="InterPro" id="IPR045058">
    <property type="entry name" value="GIMA/IAN/Toc"/>
</dbReference>
<protein>
    <recommendedName>
        <fullName evidence="14">GTPase IMAP family member 8</fullName>
    </recommendedName>
    <alternativeName>
        <fullName evidence="15">Immune-associated nucleotide-binding protein 9</fullName>
    </alternativeName>
</protein>
<keyword evidence="9" id="KW-0256">Endoplasmic reticulum</keyword>
<evidence type="ECO:0000256" key="8">
    <source>
        <dbReference type="ARBA" id="ARBA00022741"/>
    </source>
</evidence>
<sequence length="400" mass="45114">MSYNNSKPAHFATSYSRILIFFSGDELRIVLLGKTGVGKSAVGNIILGEKVFKESSQKRGIGFCQKEEKVINGRIVVIDTPGIFDTDLSEEEHKKEIISILKRCAPGPHVFILVLKVDRCTEENQQTVEKLLKYFSDDVLNHMVLLFTHGDDLEQNTTIQDFINQSDVEGKKIGSQSLKDLVERCGNRVHVVDNKHWNDKSSDLDVLARLKQLNLPEEDIKKIDDQMQLTPADKTPWFKTLTDDGGKVEAEDESKEESWRKYRTNRFQITQLMKSIKTILRESNGQHYRIKRLMEAKDTVDRYSALTSADSSEIPKMDGGEELRIVLLGKTGVGKSSVGNTILGENVFKAECSPETVTQICKRAEKVINGRRIVVIDTPGIFNTNTPEKEVNKEIISSLV</sequence>
<comment type="function">
    <text evidence="13">Exerts an anti-apoptotic effect in the immune system and is involved in responses to infections.</text>
</comment>